<dbReference type="RefSeq" id="WP_369343304.1">
    <property type="nucleotide sequence ID" value="NZ_CP129674.1"/>
</dbReference>
<sequence>MTDPFRIRVVASAMAVHAYRASFVRAARRICREVLDIVVPRGCVGCDLPDCVICQRCAASFRYGSTRVFPLALMERSFSSALYRGPVRAAILAWKDHRDEELTQYFSERMAFLVYASSLVDWCHEHAVYSLCIVPMPSSPYAILKRGRMHTLALAQAVAQTLQREGIDAHAQSALRLKFSTTKAVRAVGAAGRTQRLHGKMAVKRSYELNNRHIVLVDDIITTGSTIRACIKMLGTCQAHVVTALTLASTPCNPHRDAAMHER</sequence>
<dbReference type="EMBL" id="CP129674">
    <property type="protein sequence ID" value="XDS43709.1"/>
    <property type="molecule type" value="Genomic_DNA"/>
</dbReference>
<dbReference type="CDD" id="cd06223">
    <property type="entry name" value="PRTases_typeI"/>
    <property type="match status" value="1"/>
</dbReference>
<reference evidence="3" key="1">
    <citation type="submission" date="2023-07" db="EMBL/GenBank/DDBJ databases">
        <title>Bifidobacterium aquikefiriaerophilum sp. nov. and Bifidobacterium eccum sp. nov., isolated from water kefir.</title>
        <authorList>
            <person name="Breselge S."/>
            <person name="Bellassi P."/>
            <person name="Barcenilla C."/>
            <person name="Alvarez-Ordonez A."/>
            <person name="Morelli L."/>
            <person name="Cotter P.D."/>
        </authorList>
    </citation>
    <scope>NUCLEOTIDE SEQUENCE</scope>
    <source>
        <strain evidence="3">WK041_4_12</strain>
    </source>
</reference>
<evidence type="ECO:0000313" key="3">
    <source>
        <dbReference type="EMBL" id="XDS43709.1"/>
    </source>
</evidence>
<dbReference type="PANTHER" id="PTHR47505">
    <property type="entry name" value="DNA UTILIZATION PROTEIN YHGH"/>
    <property type="match status" value="1"/>
</dbReference>
<dbReference type="Pfam" id="PF00156">
    <property type="entry name" value="Pribosyltran"/>
    <property type="match status" value="1"/>
</dbReference>
<comment type="similarity">
    <text evidence="1">Belongs to the ComF/GntX family.</text>
</comment>
<evidence type="ECO:0000259" key="2">
    <source>
        <dbReference type="Pfam" id="PF00156"/>
    </source>
</evidence>
<evidence type="ECO:0000256" key="1">
    <source>
        <dbReference type="ARBA" id="ARBA00008007"/>
    </source>
</evidence>
<dbReference type="InterPro" id="IPR051910">
    <property type="entry name" value="ComF/GntX_DNA_util-trans"/>
</dbReference>
<dbReference type="AlphaFoldDB" id="A0AB39U3Y6"/>
<name>A0AB39U3Y6_9BIFI</name>
<protein>
    <submittedName>
        <fullName evidence="3">Phosphoribosyltransferase family protein</fullName>
    </submittedName>
</protein>
<accession>A0AB39U3Y6</accession>
<gene>
    <name evidence="3" type="ORF">QN215_05180</name>
</gene>
<keyword evidence="3" id="KW-0808">Transferase</keyword>
<organism evidence="3">
    <name type="scientific">Bifidobacterium aquikefiricola</name>
    <dbReference type="NCBI Taxonomy" id="3059038"/>
    <lineage>
        <taxon>Bacteria</taxon>
        <taxon>Bacillati</taxon>
        <taxon>Actinomycetota</taxon>
        <taxon>Actinomycetes</taxon>
        <taxon>Bifidobacteriales</taxon>
        <taxon>Bifidobacteriaceae</taxon>
        <taxon>Bifidobacterium</taxon>
    </lineage>
</organism>
<dbReference type="Gene3D" id="3.40.50.2020">
    <property type="match status" value="1"/>
</dbReference>
<dbReference type="SUPFAM" id="SSF53271">
    <property type="entry name" value="PRTase-like"/>
    <property type="match status" value="1"/>
</dbReference>
<dbReference type="KEGG" id="baqk:QN215_05180"/>
<feature type="domain" description="Phosphoribosyltransferase" evidence="2">
    <location>
        <begin position="154"/>
        <end position="253"/>
    </location>
</feature>
<dbReference type="PANTHER" id="PTHR47505:SF1">
    <property type="entry name" value="DNA UTILIZATION PROTEIN YHGH"/>
    <property type="match status" value="1"/>
</dbReference>
<dbReference type="InterPro" id="IPR029057">
    <property type="entry name" value="PRTase-like"/>
</dbReference>
<dbReference type="InterPro" id="IPR000836">
    <property type="entry name" value="PRTase_dom"/>
</dbReference>
<keyword evidence="3" id="KW-0328">Glycosyltransferase</keyword>
<dbReference type="GO" id="GO:0016757">
    <property type="term" value="F:glycosyltransferase activity"/>
    <property type="evidence" value="ECO:0007669"/>
    <property type="project" value="UniProtKB-KW"/>
</dbReference>
<proteinExistence type="inferred from homology"/>